<organism evidence="3 4">
    <name type="scientific">Xenoophorus captivus</name>
    <dbReference type="NCBI Taxonomy" id="1517983"/>
    <lineage>
        <taxon>Eukaryota</taxon>
        <taxon>Metazoa</taxon>
        <taxon>Chordata</taxon>
        <taxon>Craniata</taxon>
        <taxon>Vertebrata</taxon>
        <taxon>Euteleostomi</taxon>
        <taxon>Actinopterygii</taxon>
        <taxon>Neopterygii</taxon>
        <taxon>Teleostei</taxon>
        <taxon>Neoteleostei</taxon>
        <taxon>Acanthomorphata</taxon>
        <taxon>Ovalentaria</taxon>
        <taxon>Atherinomorphae</taxon>
        <taxon>Cyprinodontiformes</taxon>
        <taxon>Goodeidae</taxon>
        <taxon>Xenoophorus</taxon>
    </lineage>
</organism>
<dbReference type="SUPFAM" id="SSF48726">
    <property type="entry name" value="Immunoglobulin"/>
    <property type="match status" value="1"/>
</dbReference>
<accession>A0ABV0RCL9</accession>
<keyword evidence="4" id="KW-1185">Reference proteome</keyword>
<dbReference type="InterPro" id="IPR013783">
    <property type="entry name" value="Ig-like_fold"/>
</dbReference>
<dbReference type="EMBL" id="JAHRIN010042374">
    <property type="protein sequence ID" value="MEQ2205892.1"/>
    <property type="molecule type" value="Genomic_DNA"/>
</dbReference>
<evidence type="ECO:0000313" key="4">
    <source>
        <dbReference type="Proteomes" id="UP001434883"/>
    </source>
</evidence>
<gene>
    <name evidence="3" type="ORF">XENOCAPTIV_017505</name>
</gene>
<protein>
    <recommendedName>
        <fullName evidence="2">Ig-like domain-containing protein</fullName>
    </recommendedName>
</protein>
<reference evidence="3 4" key="1">
    <citation type="submission" date="2021-06" db="EMBL/GenBank/DDBJ databases">
        <authorList>
            <person name="Palmer J.M."/>
        </authorList>
    </citation>
    <scope>NUCLEOTIDE SEQUENCE [LARGE SCALE GENOMIC DNA]</scope>
    <source>
        <strain evidence="3 4">XC_2019</strain>
        <tissue evidence="3">Muscle</tissue>
    </source>
</reference>
<comment type="caution">
    <text evidence="3">The sequence shown here is derived from an EMBL/GenBank/DDBJ whole genome shotgun (WGS) entry which is preliminary data.</text>
</comment>
<dbReference type="InterPro" id="IPR036179">
    <property type="entry name" value="Ig-like_dom_sf"/>
</dbReference>
<dbReference type="InterPro" id="IPR007110">
    <property type="entry name" value="Ig-like_dom"/>
</dbReference>
<dbReference type="PROSITE" id="PS50835">
    <property type="entry name" value="IG_LIKE"/>
    <property type="match status" value="1"/>
</dbReference>
<feature type="domain" description="Ig-like" evidence="2">
    <location>
        <begin position="22"/>
        <end position="107"/>
    </location>
</feature>
<keyword evidence="1" id="KW-0732">Signal</keyword>
<feature type="signal peptide" evidence="1">
    <location>
        <begin position="1"/>
        <end position="19"/>
    </location>
</feature>
<evidence type="ECO:0000259" key="2">
    <source>
        <dbReference type="PROSITE" id="PS50835"/>
    </source>
</evidence>
<sequence length="122" mass="13732">MTGGRELLLLAVMPLLVRCQKPSVSMSPRLESIFTGDLFYLYCKDVSSGDTATWYFNNKALENKNSILKIAPAASKNSGTYQCKINDRKSDDFHVRVLGKVQRKTLSSNPIKMQRNVRCSLL</sequence>
<dbReference type="Proteomes" id="UP001434883">
    <property type="component" value="Unassembled WGS sequence"/>
</dbReference>
<feature type="chain" id="PRO_5047378723" description="Ig-like domain-containing protein" evidence="1">
    <location>
        <begin position="20"/>
        <end position="122"/>
    </location>
</feature>
<dbReference type="Gene3D" id="2.60.40.10">
    <property type="entry name" value="Immunoglobulins"/>
    <property type="match status" value="1"/>
</dbReference>
<dbReference type="Pfam" id="PF13927">
    <property type="entry name" value="Ig_3"/>
    <property type="match status" value="1"/>
</dbReference>
<evidence type="ECO:0000313" key="3">
    <source>
        <dbReference type="EMBL" id="MEQ2205892.1"/>
    </source>
</evidence>
<proteinExistence type="predicted"/>
<name>A0ABV0RCL9_9TELE</name>
<evidence type="ECO:0000256" key="1">
    <source>
        <dbReference type="SAM" id="SignalP"/>
    </source>
</evidence>